<keyword evidence="1" id="KW-0542">Nucleomorph</keyword>
<proteinExistence type="predicted"/>
<reference evidence="1 2" key="1">
    <citation type="journal article" date="2001" name="Nature">
        <title>The highly reduced genome of an enslaved algal nucleus.</title>
        <authorList>
            <person name="Douglas S."/>
            <person name="Zauner S."/>
            <person name="Fraunholz M."/>
            <person name="Beaton M."/>
            <person name="Penny S."/>
            <person name="Deng L."/>
            <person name="Wu X."/>
            <person name="Reith M."/>
            <person name="Cavalier-Smith T."/>
            <person name="Maier U."/>
        </authorList>
    </citation>
    <scope>NUCLEOTIDE SEQUENCE [LARGE SCALE GENOMIC DNA]</scope>
</reference>
<organism evidence="1 2">
    <name type="scientific">Guillardia theta</name>
    <name type="common">Cryptophyte</name>
    <name type="synonym">Cryptomonas phi</name>
    <dbReference type="NCBI Taxonomy" id="55529"/>
    <lineage>
        <taxon>Eukaryota</taxon>
        <taxon>Cryptophyceae</taxon>
        <taxon>Pyrenomonadales</taxon>
        <taxon>Geminigeraceae</taxon>
        <taxon>Guillardia</taxon>
    </lineage>
</organism>
<dbReference type="Proteomes" id="UP000242167">
    <property type="component" value="Nucleomorph 1"/>
</dbReference>
<name>Q98RP6_GUITH</name>
<dbReference type="RefSeq" id="XP_001713605.1">
    <property type="nucleotide sequence ID" value="XM_001713553.1"/>
</dbReference>
<accession>Q98RP6</accession>
<evidence type="ECO:0000313" key="1">
    <source>
        <dbReference type="EMBL" id="AAK39900.1"/>
    </source>
</evidence>
<evidence type="ECO:0000313" key="2">
    <source>
        <dbReference type="Proteomes" id="UP000242167"/>
    </source>
</evidence>
<sequence>MGSNPIHFNTNTSMSIEYTKIYGLILEYSEFNIFFSFKQKCSYFNRSQTNLLSGKVRHIFIKNYNFFIKYLKTARKNRIKHLKNYIINSKFLEESNSKILY</sequence>
<dbReference type="AlphaFoldDB" id="Q98RP6"/>
<dbReference type="EMBL" id="AF165818">
    <property type="protein sequence ID" value="AAK39900.1"/>
    <property type="molecule type" value="Genomic_DNA"/>
</dbReference>
<geneLocation type="nucleomorph" evidence="1"/>
<dbReference type="GeneID" id="857387"/>
<gene>
    <name evidence="1" type="primary">orf101</name>
</gene>
<protein>
    <submittedName>
        <fullName evidence="1">Uncharacterized protein</fullName>
    </submittedName>
</protein>
<dbReference type="PIR" id="E90096">
    <property type="entry name" value="E90096"/>
</dbReference>